<protein>
    <submittedName>
        <fullName evidence="2">Protease B</fullName>
    </submittedName>
</protein>
<keyword evidence="3" id="KW-1185">Reference proteome</keyword>
<feature type="signal peptide" evidence="1">
    <location>
        <begin position="1"/>
        <end position="23"/>
    </location>
</feature>
<dbReference type="Pfam" id="PF12388">
    <property type="entry name" value="Peptidase_M57"/>
    <property type="match status" value="1"/>
</dbReference>
<evidence type="ECO:0000313" key="2">
    <source>
        <dbReference type="EMBL" id="EAY30268.1"/>
    </source>
</evidence>
<feature type="chain" id="PRO_5002641591" evidence="1">
    <location>
        <begin position="24"/>
        <end position="282"/>
    </location>
</feature>
<name>A1ZGZ9_MICM2</name>
<dbReference type="GO" id="GO:0008237">
    <property type="term" value="F:metallopeptidase activity"/>
    <property type="evidence" value="ECO:0007669"/>
    <property type="project" value="InterPro"/>
</dbReference>
<dbReference type="PROSITE" id="PS51257">
    <property type="entry name" value="PROKAR_LIPOPROTEIN"/>
    <property type="match status" value="1"/>
</dbReference>
<dbReference type="Proteomes" id="UP000004095">
    <property type="component" value="Unassembled WGS sequence"/>
</dbReference>
<comment type="caution">
    <text evidence="2">The sequence shown here is derived from an EMBL/GenBank/DDBJ whole genome shotgun (WGS) entry which is preliminary data.</text>
</comment>
<dbReference type="Gene3D" id="3.40.390.10">
    <property type="entry name" value="Collagenase (Catalytic Domain)"/>
    <property type="match status" value="1"/>
</dbReference>
<dbReference type="RefSeq" id="WP_002695170.1">
    <property type="nucleotide sequence ID" value="NZ_AAWS01000007.1"/>
</dbReference>
<gene>
    <name evidence="2" type="ORF">M23134_08092</name>
</gene>
<organism evidence="2 3">
    <name type="scientific">Microscilla marina ATCC 23134</name>
    <dbReference type="NCBI Taxonomy" id="313606"/>
    <lineage>
        <taxon>Bacteria</taxon>
        <taxon>Pseudomonadati</taxon>
        <taxon>Bacteroidota</taxon>
        <taxon>Cytophagia</taxon>
        <taxon>Cytophagales</taxon>
        <taxon>Microscillaceae</taxon>
        <taxon>Microscilla</taxon>
    </lineage>
</organism>
<dbReference type="AlphaFoldDB" id="A1ZGZ9"/>
<dbReference type="GO" id="GO:0006508">
    <property type="term" value="P:proteolysis"/>
    <property type="evidence" value="ECO:0007669"/>
    <property type="project" value="UniProtKB-KW"/>
</dbReference>
<dbReference type="OrthoDB" id="785995at2"/>
<dbReference type="SUPFAM" id="SSF55486">
    <property type="entry name" value="Metalloproteases ('zincins'), catalytic domain"/>
    <property type="match status" value="1"/>
</dbReference>
<keyword evidence="2" id="KW-0378">Hydrolase</keyword>
<dbReference type="EMBL" id="AAWS01000007">
    <property type="protein sequence ID" value="EAY30268.1"/>
    <property type="molecule type" value="Genomic_DNA"/>
</dbReference>
<keyword evidence="1" id="KW-0732">Signal</keyword>
<dbReference type="eggNOG" id="COG5549">
    <property type="taxonomic scope" value="Bacteria"/>
</dbReference>
<accession>A1ZGZ9</accession>
<keyword evidence="2" id="KW-0645">Protease</keyword>
<reference evidence="2 3" key="1">
    <citation type="submission" date="2007-01" db="EMBL/GenBank/DDBJ databases">
        <authorList>
            <person name="Haygood M."/>
            <person name="Podell S."/>
            <person name="Anderson C."/>
            <person name="Hopkinson B."/>
            <person name="Roe K."/>
            <person name="Barbeau K."/>
            <person name="Gaasterland T."/>
            <person name="Ferriera S."/>
            <person name="Johnson J."/>
            <person name="Kravitz S."/>
            <person name="Beeson K."/>
            <person name="Sutton G."/>
            <person name="Rogers Y.-H."/>
            <person name="Friedman R."/>
            <person name="Frazier M."/>
            <person name="Venter J.C."/>
        </authorList>
    </citation>
    <scope>NUCLEOTIDE SEQUENCE [LARGE SCALE GENOMIC DNA]</scope>
    <source>
        <strain evidence="2 3">ATCC 23134</strain>
    </source>
</reference>
<dbReference type="InterPro" id="IPR024079">
    <property type="entry name" value="MetalloPept_cat_dom_sf"/>
</dbReference>
<proteinExistence type="predicted"/>
<sequence length="282" mass="29873">MKKNTLFTAVLAVVMAAFTFSCKQQEGNVNPVKTNPISTEVIAQFKSLGIDARDAKFGEVTNELTGEKQTGYTLEKDLFVSEKQLAEMLSSSVKTGPGGEQYRTTNLVNGTRTIRVIGYTGGSFALTSKMRSGLQQAVASYNALPLRLSFSLSFATSTNADIVVYKVSGGAGGSAGFPSGGNPYKWVRINSGTDAYSTAVNRHVIAHEIGHCIGFRHTDWFNRSISCGSGGNEGTAGVGAIHIPGTPTTNVTRNTSIMVSCFNSGSNGVFTSSDVTALNFLY</sequence>
<evidence type="ECO:0000256" key="1">
    <source>
        <dbReference type="SAM" id="SignalP"/>
    </source>
</evidence>
<dbReference type="InterPro" id="IPR024653">
    <property type="entry name" value="Peptidase_M10/M27/M57"/>
</dbReference>
<evidence type="ECO:0000313" key="3">
    <source>
        <dbReference type="Proteomes" id="UP000004095"/>
    </source>
</evidence>